<dbReference type="EMBL" id="JAPQKH010000007">
    <property type="protein sequence ID" value="KAJ5087277.1"/>
    <property type="molecule type" value="Genomic_DNA"/>
</dbReference>
<evidence type="ECO:0000256" key="1">
    <source>
        <dbReference type="SAM" id="MobiDB-lite"/>
    </source>
</evidence>
<dbReference type="AlphaFoldDB" id="A0A9W9ESM6"/>
<dbReference type="InterPro" id="IPR036409">
    <property type="entry name" value="Aldolase_II/adducin_N_sf"/>
</dbReference>
<evidence type="ECO:0000313" key="4">
    <source>
        <dbReference type="Proteomes" id="UP001149165"/>
    </source>
</evidence>
<dbReference type="Pfam" id="PF00596">
    <property type="entry name" value="Aldolase_II"/>
    <property type="match status" value="1"/>
</dbReference>
<feature type="compositionally biased region" description="Low complexity" evidence="1">
    <location>
        <begin position="1"/>
        <end position="14"/>
    </location>
</feature>
<dbReference type="NCBIfam" id="NF004855">
    <property type="entry name" value="PRK06208.1"/>
    <property type="match status" value="1"/>
</dbReference>
<sequence>MSTTLTTVQQPTVLRSSEPASSRNGENDPVLQGIARGDRNGTLKLRGIPSFSDPVAKRQWIREHMAAVFRYFGKQGYVEGTSGHISVRDPIIPDHFWMNPFAMHFSLIKASDMVLVDSQGYVVEGGNQAMINEAGFWIHSEVHHARPDIMAVAHAHSQYGRAWSAFGKPIEMLDQDTCNLYGKISVYDDHGGVALAQEEGRAIANALGKESMVCILQNHGLISCGTTVDEAAFLFYDLDRACHTQLLVEAAAANGLEKKVIPHNIAQYSANSMQSAHNFYNEFQPEFNLIVAESKGEVLQ</sequence>
<reference evidence="3" key="2">
    <citation type="journal article" date="2023" name="IMA Fungus">
        <title>Comparative genomic study of the Penicillium genus elucidates a diverse pangenome and 15 lateral gene transfer events.</title>
        <authorList>
            <person name="Petersen C."/>
            <person name="Sorensen T."/>
            <person name="Nielsen M.R."/>
            <person name="Sondergaard T.E."/>
            <person name="Sorensen J.L."/>
            <person name="Fitzpatrick D.A."/>
            <person name="Frisvad J.C."/>
            <person name="Nielsen K.L."/>
        </authorList>
    </citation>
    <scope>NUCLEOTIDE SEQUENCE</scope>
    <source>
        <strain evidence="3">IBT 30069</strain>
    </source>
</reference>
<dbReference type="InterPro" id="IPR001303">
    <property type="entry name" value="Aldolase_II/adducin_N"/>
</dbReference>
<dbReference type="PANTHER" id="PTHR10672">
    <property type="entry name" value="ADDUCIN"/>
    <property type="match status" value="1"/>
</dbReference>
<dbReference type="Gene3D" id="3.40.225.10">
    <property type="entry name" value="Class II aldolase/adducin N-terminal domain"/>
    <property type="match status" value="1"/>
</dbReference>
<comment type="caution">
    <text evidence="3">The sequence shown here is derived from an EMBL/GenBank/DDBJ whole genome shotgun (WGS) entry which is preliminary data.</text>
</comment>
<accession>A0A9W9ESM6</accession>
<dbReference type="GO" id="GO:0005856">
    <property type="term" value="C:cytoskeleton"/>
    <property type="evidence" value="ECO:0007669"/>
    <property type="project" value="TreeGrafter"/>
</dbReference>
<keyword evidence="4" id="KW-1185">Reference proteome</keyword>
<reference evidence="3" key="1">
    <citation type="submission" date="2022-11" db="EMBL/GenBank/DDBJ databases">
        <authorList>
            <person name="Petersen C."/>
        </authorList>
    </citation>
    <scope>NUCLEOTIDE SEQUENCE</scope>
    <source>
        <strain evidence="3">IBT 30069</strain>
    </source>
</reference>
<dbReference type="FunFam" id="3.40.225.10:FF:000009">
    <property type="entry name" value="Class II aldolase/adducin N-terminal"/>
    <property type="match status" value="1"/>
</dbReference>
<dbReference type="SMART" id="SM01007">
    <property type="entry name" value="Aldolase_II"/>
    <property type="match status" value="1"/>
</dbReference>
<proteinExistence type="predicted"/>
<evidence type="ECO:0000313" key="3">
    <source>
        <dbReference type="EMBL" id="KAJ5087277.1"/>
    </source>
</evidence>
<feature type="domain" description="Class II aldolase/adducin N-terminal" evidence="2">
    <location>
        <begin position="63"/>
        <end position="246"/>
    </location>
</feature>
<dbReference type="Proteomes" id="UP001149165">
    <property type="component" value="Unassembled WGS sequence"/>
</dbReference>
<feature type="region of interest" description="Disordered" evidence="1">
    <location>
        <begin position="1"/>
        <end position="36"/>
    </location>
</feature>
<dbReference type="OrthoDB" id="3238794at2759"/>
<gene>
    <name evidence="3" type="ORF">N7456_010893</name>
</gene>
<organism evidence="3 4">
    <name type="scientific">Penicillium angulare</name>
    <dbReference type="NCBI Taxonomy" id="116970"/>
    <lineage>
        <taxon>Eukaryota</taxon>
        <taxon>Fungi</taxon>
        <taxon>Dikarya</taxon>
        <taxon>Ascomycota</taxon>
        <taxon>Pezizomycotina</taxon>
        <taxon>Eurotiomycetes</taxon>
        <taxon>Eurotiomycetidae</taxon>
        <taxon>Eurotiales</taxon>
        <taxon>Aspergillaceae</taxon>
        <taxon>Penicillium</taxon>
    </lineage>
</organism>
<dbReference type="InterPro" id="IPR051017">
    <property type="entry name" value="Aldolase-II_Adducin_sf"/>
</dbReference>
<dbReference type="GO" id="GO:0051015">
    <property type="term" value="F:actin filament binding"/>
    <property type="evidence" value="ECO:0007669"/>
    <property type="project" value="TreeGrafter"/>
</dbReference>
<dbReference type="SUPFAM" id="SSF53639">
    <property type="entry name" value="AraD/HMP-PK domain-like"/>
    <property type="match status" value="1"/>
</dbReference>
<dbReference type="PANTHER" id="PTHR10672:SF40">
    <property type="entry name" value="CLASS II ALDOLASE_ADDUCIN DOMAIN PROTEIN (AFU_ORTHOLOGUE AFUA_3G09800)"/>
    <property type="match status" value="1"/>
</dbReference>
<evidence type="ECO:0000259" key="2">
    <source>
        <dbReference type="SMART" id="SM01007"/>
    </source>
</evidence>
<protein>
    <submittedName>
        <fullName evidence="3">Class II aldolase/adducin domain protein</fullName>
    </submittedName>
</protein>
<name>A0A9W9ESM6_9EURO</name>